<reference evidence="2 3" key="1">
    <citation type="journal article" date="2014" name="PLoS Genet.">
        <title>Analysis of the Phlebiopsis gigantea genome, transcriptome and secretome provides insight into its pioneer colonization strategies of wood.</title>
        <authorList>
            <person name="Hori C."/>
            <person name="Ishida T."/>
            <person name="Igarashi K."/>
            <person name="Samejima M."/>
            <person name="Suzuki H."/>
            <person name="Master E."/>
            <person name="Ferreira P."/>
            <person name="Ruiz-Duenas F.J."/>
            <person name="Held B."/>
            <person name="Canessa P."/>
            <person name="Larrondo L.F."/>
            <person name="Schmoll M."/>
            <person name="Druzhinina I.S."/>
            <person name="Kubicek C.P."/>
            <person name="Gaskell J.A."/>
            <person name="Kersten P."/>
            <person name="St John F."/>
            <person name="Glasner J."/>
            <person name="Sabat G."/>
            <person name="Splinter BonDurant S."/>
            <person name="Syed K."/>
            <person name="Yadav J."/>
            <person name="Mgbeahuruike A.C."/>
            <person name="Kovalchuk A."/>
            <person name="Asiegbu F.O."/>
            <person name="Lackner G."/>
            <person name="Hoffmeister D."/>
            <person name="Rencoret J."/>
            <person name="Gutierrez A."/>
            <person name="Sun H."/>
            <person name="Lindquist E."/>
            <person name="Barry K."/>
            <person name="Riley R."/>
            <person name="Grigoriev I.V."/>
            <person name="Henrissat B."/>
            <person name="Kues U."/>
            <person name="Berka R.M."/>
            <person name="Martinez A.T."/>
            <person name="Covert S.F."/>
            <person name="Blanchette R.A."/>
            <person name="Cullen D."/>
        </authorList>
    </citation>
    <scope>NUCLEOTIDE SEQUENCE [LARGE SCALE GENOMIC DNA]</scope>
    <source>
        <strain evidence="2 3">11061_1 CR5-6</strain>
    </source>
</reference>
<sequence length="107" mass="11796">MQTCHSTLYIYNLQGAISPCAAFSSFPTYATLLSRTLVTITSVPLSYNTVFCVVLCSLFYPPPPFIYMRSVTSSLTLHVLSFCDLQYRPSTVVIILASTPVSVCPRT</sequence>
<proteinExistence type="predicted"/>
<keyword evidence="1" id="KW-0812">Transmembrane</keyword>
<keyword evidence="1" id="KW-1133">Transmembrane helix</keyword>
<dbReference type="EMBL" id="KN840439">
    <property type="protein sequence ID" value="KIP12469.1"/>
    <property type="molecule type" value="Genomic_DNA"/>
</dbReference>
<keyword evidence="1" id="KW-0472">Membrane</keyword>
<name>A0A0C3P3G7_PHLG1</name>
<dbReference type="HOGENOM" id="CLU_2210934_0_0_1"/>
<keyword evidence="3" id="KW-1185">Reference proteome</keyword>
<feature type="transmembrane region" description="Helical" evidence="1">
    <location>
        <begin position="37"/>
        <end position="60"/>
    </location>
</feature>
<accession>A0A0C3P3G7</accession>
<dbReference type="AlphaFoldDB" id="A0A0C3P3G7"/>
<gene>
    <name evidence="2" type="ORF">PHLGIDRAFT_259323</name>
</gene>
<evidence type="ECO:0000313" key="2">
    <source>
        <dbReference type="EMBL" id="KIP12469.1"/>
    </source>
</evidence>
<dbReference type="Proteomes" id="UP000053257">
    <property type="component" value="Unassembled WGS sequence"/>
</dbReference>
<evidence type="ECO:0000313" key="3">
    <source>
        <dbReference type="Proteomes" id="UP000053257"/>
    </source>
</evidence>
<organism evidence="2 3">
    <name type="scientific">Phlebiopsis gigantea (strain 11061_1 CR5-6)</name>
    <name type="common">White-rot fungus</name>
    <name type="synonym">Peniophora gigantea</name>
    <dbReference type="NCBI Taxonomy" id="745531"/>
    <lineage>
        <taxon>Eukaryota</taxon>
        <taxon>Fungi</taxon>
        <taxon>Dikarya</taxon>
        <taxon>Basidiomycota</taxon>
        <taxon>Agaricomycotina</taxon>
        <taxon>Agaricomycetes</taxon>
        <taxon>Polyporales</taxon>
        <taxon>Phanerochaetaceae</taxon>
        <taxon>Phlebiopsis</taxon>
    </lineage>
</organism>
<protein>
    <submittedName>
        <fullName evidence="2">Uncharacterized protein</fullName>
    </submittedName>
</protein>
<evidence type="ECO:0000256" key="1">
    <source>
        <dbReference type="SAM" id="Phobius"/>
    </source>
</evidence>